<dbReference type="EMBL" id="LT158604">
    <property type="protein sequence ID" value="CVK35564.1"/>
    <property type="molecule type" value="Genomic_DNA"/>
</dbReference>
<accession>A0A1A7GF07</accession>
<keyword evidence="2" id="KW-0614">Plasmid</keyword>
<name>A0A1A7GF07_9ZZZZ</name>
<keyword evidence="1" id="KW-0472">Membrane</keyword>
<dbReference type="AlphaFoldDB" id="A0A1A7GF07"/>
<proteinExistence type="predicted"/>
<gene>
    <name evidence="2" type="ORF">MCM2015_pMC4_6</name>
</gene>
<geneLocation type="plasmid" evidence="2">
    <name>pMC4</name>
</geneLocation>
<organism evidence="2">
    <name type="scientific">biofilter metagenome</name>
    <dbReference type="NCBI Taxonomy" id="1070537"/>
    <lineage>
        <taxon>unclassified sequences</taxon>
        <taxon>metagenomes</taxon>
        <taxon>ecological metagenomes</taxon>
    </lineage>
</organism>
<keyword evidence="1" id="KW-0812">Transmembrane</keyword>
<sequence length="41" mass="4654">MRRRTYLLLVYVLDVVYHVGLGVALGLAVVIYAIHQLADRI</sequence>
<evidence type="ECO:0000313" key="2">
    <source>
        <dbReference type="EMBL" id="CVK35564.1"/>
    </source>
</evidence>
<evidence type="ECO:0000256" key="1">
    <source>
        <dbReference type="SAM" id="Phobius"/>
    </source>
</evidence>
<protein>
    <submittedName>
        <fullName evidence="2">Uncharacterized protein</fullName>
    </submittedName>
</protein>
<reference evidence="2" key="1">
    <citation type="journal article" date="2016" name="Sci. Rep.">
        <title>Genomics of high molecular weight plasmids isolated from an on-farm biopurification system.</title>
        <authorList>
            <person name="Martini M.C."/>
            <person name="Wibberg D."/>
            <person name="Lozano M."/>
            <person name="Torres Tejerizo G."/>
            <person name="Albicoro F.J."/>
            <person name="Jaenicke S."/>
            <person name="van Elsas J.D."/>
            <person name="Petroni A."/>
            <person name="Garcillan-Barcia M.P."/>
            <person name="de la Cruz F."/>
            <person name="Schluter A."/>
            <person name="Puhler A."/>
            <person name="Pistorio M."/>
            <person name="Lagares A."/>
            <person name="Del Papa M.F."/>
        </authorList>
    </citation>
    <scope>NUCLEOTIDE SEQUENCE</scope>
    <source>
        <plasmid evidence="2">pMC4</plasmid>
    </source>
</reference>
<feature type="transmembrane region" description="Helical" evidence="1">
    <location>
        <begin position="7"/>
        <end position="34"/>
    </location>
</feature>
<keyword evidence="1" id="KW-1133">Transmembrane helix</keyword>